<dbReference type="PANTHER" id="PTHR48022:SF6">
    <property type="entry name" value="MSTA PROTEIN-RELATED"/>
    <property type="match status" value="1"/>
</dbReference>
<keyword evidence="4 8" id="KW-0812">Transmembrane</keyword>
<keyword evidence="3 7" id="KW-0813">Transport</keyword>
<evidence type="ECO:0000256" key="5">
    <source>
        <dbReference type="ARBA" id="ARBA00022989"/>
    </source>
</evidence>
<feature type="transmembrane region" description="Helical" evidence="8">
    <location>
        <begin position="35"/>
        <end position="51"/>
    </location>
</feature>
<feature type="transmembrane region" description="Helical" evidence="8">
    <location>
        <begin position="175"/>
        <end position="197"/>
    </location>
</feature>
<organism evidence="10 11">
    <name type="scientific">Ramularia collo-cygni</name>
    <dbReference type="NCBI Taxonomy" id="112498"/>
    <lineage>
        <taxon>Eukaryota</taxon>
        <taxon>Fungi</taxon>
        <taxon>Dikarya</taxon>
        <taxon>Ascomycota</taxon>
        <taxon>Pezizomycotina</taxon>
        <taxon>Dothideomycetes</taxon>
        <taxon>Dothideomycetidae</taxon>
        <taxon>Mycosphaerellales</taxon>
        <taxon>Mycosphaerellaceae</taxon>
        <taxon>Ramularia</taxon>
    </lineage>
</organism>
<dbReference type="SUPFAM" id="SSF103473">
    <property type="entry name" value="MFS general substrate transporter"/>
    <property type="match status" value="1"/>
</dbReference>
<evidence type="ECO:0000256" key="7">
    <source>
        <dbReference type="RuleBase" id="RU003346"/>
    </source>
</evidence>
<dbReference type="GO" id="GO:0016020">
    <property type="term" value="C:membrane"/>
    <property type="evidence" value="ECO:0007669"/>
    <property type="project" value="UniProtKB-SubCell"/>
</dbReference>
<evidence type="ECO:0000259" key="9">
    <source>
        <dbReference type="PROSITE" id="PS50850"/>
    </source>
</evidence>
<evidence type="ECO:0000313" key="10">
    <source>
        <dbReference type="EMBL" id="CZT21614.1"/>
    </source>
</evidence>
<dbReference type="PRINTS" id="PR00171">
    <property type="entry name" value="SUGRTRNSPORT"/>
</dbReference>
<feature type="domain" description="Major facilitator superfamily (MFS) profile" evidence="9">
    <location>
        <begin position="38"/>
        <end position="525"/>
    </location>
</feature>
<dbReference type="CDD" id="cd17356">
    <property type="entry name" value="MFS_HXT"/>
    <property type="match status" value="1"/>
</dbReference>
<feature type="transmembrane region" description="Helical" evidence="8">
    <location>
        <begin position="468"/>
        <end position="491"/>
    </location>
</feature>
<dbReference type="InterPro" id="IPR005829">
    <property type="entry name" value="Sugar_transporter_CS"/>
</dbReference>
<protein>
    <submittedName>
        <fullName evidence="10">Probable monosaccharide transporter</fullName>
    </submittedName>
</protein>
<evidence type="ECO:0000256" key="1">
    <source>
        <dbReference type="ARBA" id="ARBA00004141"/>
    </source>
</evidence>
<evidence type="ECO:0000256" key="4">
    <source>
        <dbReference type="ARBA" id="ARBA00022692"/>
    </source>
</evidence>
<dbReference type="FunFam" id="1.20.1250.20:FF:000180">
    <property type="entry name" value="MFS monosaccharide transporter"/>
    <property type="match status" value="1"/>
</dbReference>
<feature type="transmembrane region" description="Helical" evidence="8">
    <location>
        <begin position="434"/>
        <end position="456"/>
    </location>
</feature>
<dbReference type="PANTHER" id="PTHR48022">
    <property type="entry name" value="PLASTIDIC GLUCOSE TRANSPORTER 4"/>
    <property type="match status" value="1"/>
</dbReference>
<proteinExistence type="inferred from homology"/>
<feature type="transmembrane region" description="Helical" evidence="8">
    <location>
        <begin position="209"/>
        <end position="228"/>
    </location>
</feature>
<feature type="transmembrane region" description="Helical" evidence="8">
    <location>
        <begin position="117"/>
        <end position="136"/>
    </location>
</feature>
<comment type="similarity">
    <text evidence="2 7">Belongs to the major facilitator superfamily. Sugar transporter (TC 2.A.1.1) family.</text>
</comment>
<keyword evidence="6 8" id="KW-0472">Membrane</keyword>
<dbReference type="PROSITE" id="PS50850">
    <property type="entry name" value="MFS"/>
    <property type="match status" value="1"/>
</dbReference>
<gene>
    <name evidence="10" type="ORF">RCC_07478</name>
</gene>
<name>A0A2D3VFF3_9PEZI</name>
<dbReference type="AlphaFoldDB" id="A0A2D3VFF3"/>
<dbReference type="InterPro" id="IPR020846">
    <property type="entry name" value="MFS_dom"/>
</dbReference>
<dbReference type="Gene3D" id="1.20.1250.20">
    <property type="entry name" value="MFS general substrate transporter like domains"/>
    <property type="match status" value="1"/>
</dbReference>
<dbReference type="Proteomes" id="UP000225277">
    <property type="component" value="Unassembled WGS sequence"/>
</dbReference>
<feature type="transmembrane region" description="Helical" evidence="8">
    <location>
        <begin position="381"/>
        <end position="406"/>
    </location>
</feature>
<evidence type="ECO:0000256" key="8">
    <source>
        <dbReference type="SAM" id="Phobius"/>
    </source>
</evidence>
<keyword evidence="5 8" id="KW-1133">Transmembrane helix</keyword>
<evidence type="ECO:0000256" key="2">
    <source>
        <dbReference type="ARBA" id="ARBA00010992"/>
    </source>
</evidence>
<evidence type="ECO:0000313" key="11">
    <source>
        <dbReference type="Proteomes" id="UP000225277"/>
    </source>
</evidence>
<dbReference type="Pfam" id="PF00083">
    <property type="entry name" value="Sugar_tr"/>
    <property type="match status" value="1"/>
</dbReference>
<reference evidence="10 11" key="1">
    <citation type="submission" date="2016-03" db="EMBL/GenBank/DDBJ databases">
        <authorList>
            <person name="Ploux O."/>
        </authorList>
    </citation>
    <scope>NUCLEOTIDE SEQUENCE [LARGE SCALE GENOMIC DNA]</scope>
    <source>
        <strain evidence="10 11">URUG2</strain>
    </source>
</reference>
<dbReference type="InterPro" id="IPR036259">
    <property type="entry name" value="MFS_trans_sf"/>
</dbReference>
<feature type="transmembrane region" description="Helical" evidence="8">
    <location>
        <begin position="90"/>
        <end position="110"/>
    </location>
</feature>
<feature type="transmembrane region" description="Helical" evidence="8">
    <location>
        <begin position="355"/>
        <end position="374"/>
    </location>
</feature>
<dbReference type="OrthoDB" id="6612291at2759"/>
<sequence length="586" mass="63682">MDHHESNDIEKAARNGSIIATADVNLTEAPVTWKAYLLCAFASFGGIFFGYDSGYINGVLNSRLFIEEVEGPGVFLPGGTRAISSSNTSLIVSILSAGTFIGAVMAGDLSDMIGRKWTIIMGCMIYIVGVILQMAADGRDLLVAGRAIAGIGVGFESAIVILYMSEICPKKVRGALVSGYQFAITLGLLIAACVNYASRTRNDTGQYRIPIGIQFAWGLILAGGLFFLPDSPRYLIKKHGLGTSVNDPARKALMRVRGVSASEADTHSRLLVEHELAEIVANELYERELMPAGGWFQGWANCFRGSVFDSNSNLRKTILGTSLQMMQQWTGVNFIFYYSTPFLASTGAIDNTFLISLIFTLVNVCSTPISFYTVEKFGRRTLLIWGAFGMLICQFLVAIIGVTVGFNKTHPIGVDEFGAPITRADNISAVNAQIAFIAIFIFFFASTWGPGAWVLIGEVFPLPIRSRGVALSTASNWLWNTIIAVITPYMVGKDKGNLQSSVFFVWGGLCTCAFVYAYFLVPETKGLSLEQVDQMMKETTPRTSAKWRPAQTFAQYTAEKSGVENVERGNSFSLPVGDSKALATSH</sequence>
<dbReference type="InterPro" id="IPR050360">
    <property type="entry name" value="MFS_Sugar_Transporters"/>
</dbReference>
<evidence type="ECO:0000256" key="6">
    <source>
        <dbReference type="ARBA" id="ARBA00023136"/>
    </source>
</evidence>
<keyword evidence="11" id="KW-1185">Reference proteome</keyword>
<dbReference type="PROSITE" id="PS00216">
    <property type="entry name" value="SUGAR_TRANSPORT_1"/>
    <property type="match status" value="2"/>
</dbReference>
<dbReference type="InterPro" id="IPR005828">
    <property type="entry name" value="MFS_sugar_transport-like"/>
</dbReference>
<dbReference type="NCBIfam" id="TIGR00879">
    <property type="entry name" value="SP"/>
    <property type="match status" value="1"/>
</dbReference>
<feature type="transmembrane region" description="Helical" evidence="8">
    <location>
        <begin position="142"/>
        <end position="163"/>
    </location>
</feature>
<dbReference type="EMBL" id="FJUY01000011">
    <property type="protein sequence ID" value="CZT21614.1"/>
    <property type="molecule type" value="Genomic_DNA"/>
</dbReference>
<dbReference type="PROSITE" id="PS00217">
    <property type="entry name" value="SUGAR_TRANSPORT_2"/>
    <property type="match status" value="1"/>
</dbReference>
<dbReference type="GO" id="GO:0005351">
    <property type="term" value="F:carbohydrate:proton symporter activity"/>
    <property type="evidence" value="ECO:0007669"/>
    <property type="project" value="TreeGrafter"/>
</dbReference>
<comment type="subcellular location">
    <subcellularLocation>
        <location evidence="1">Membrane</location>
        <topology evidence="1">Multi-pass membrane protein</topology>
    </subcellularLocation>
</comment>
<dbReference type="GeneID" id="35602594"/>
<dbReference type="RefSeq" id="XP_023628503.1">
    <property type="nucleotide sequence ID" value="XM_023772735.1"/>
</dbReference>
<feature type="transmembrane region" description="Helical" evidence="8">
    <location>
        <begin position="503"/>
        <end position="521"/>
    </location>
</feature>
<dbReference type="InterPro" id="IPR003663">
    <property type="entry name" value="Sugar/inositol_transpt"/>
</dbReference>
<evidence type="ECO:0000256" key="3">
    <source>
        <dbReference type="ARBA" id="ARBA00022448"/>
    </source>
</evidence>
<accession>A0A2D3VFF3</accession>